<organism evidence="1 2">
    <name type="scientific">Eumeta variegata</name>
    <name type="common">Bagworm moth</name>
    <name type="synonym">Eumeta japonica</name>
    <dbReference type="NCBI Taxonomy" id="151549"/>
    <lineage>
        <taxon>Eukaryota</taxon>
        <taxon>Metazoa</taxon>
        <taxon>Ecdysozoa</taxon>
        <taxon>Arthropoda</taxon>
        <taxon>Hexapoda</taxon>
        <taxon>Insecta</taxon>
        <taxon>Pterygota</taxon>
        <taxon>Neoptera</taxon>
        <taxon>Endopterygota</taxon>
        <taxon>Lepidoptera</taxon>
        <taxon>Glossata</taxon>
        <taxon>Ditrysia</taxon>
        <taxon>Tineoidea</taxon>
        <taxon>Psychidae</taxon>
        <taxon>Oiketicinae</taxon>
        <taxon>Eumeta</taxon>
    </lineage>
</organism>
<dbReference type="Proteomes" id="UP000299102">
    <property type="component" value="Unassembled WGS sequence"/>
</dbReference>
<dbReference type="EMBL" id="BGZK01006176">
    <property type="protein sequence ID" value="GBP16985.1"/>
    <property type="molecule type" value="Genomic_DNA"/>
</dbReference>
<comment type="caution">
    <text evidence="1">The sequence shown here is derived from an EMBL/GenBank/DDBJ whole genome shotgun (WGS) entry which is preliminary data.</text>
</comment>
<proteinExistence type="predicted"/>
<dbReference type="AlphaFoldDB" id="A0A4C1TSL1"/>
<name>A0A4C1TSL1_EUMVA</name>
<sequence length="142" mass="16274">MAPPKPPKRTKTIRKSKREAELTQNNLYKLLGNARQFIYEVLFYYNHDDPILRAGVQAIIGHYCRSTKAGLYASSTLNLQYLLAILCVIKPVTVRYLGNRPPGLDLESSPKLENISARKVKLTDLSIAFKHKEFPVFYFMLD</sequence>
<protein>
    <submittedName>
        <fullName evidence="1">Uncharacterized protein</fullName>
    </submittedName>
</protein>
<evidence type="ECO:0000313" key="2">
    <source>
        <dbReference type="Proteomes" id="UP000299102"/>
    </source>
</evidence>
<accession>A0A4C1TSL1</accession>
<evidence type="ECO:0000313" key="1">
    <source>
        <dbReference type="EMBL" id="GBP16985.1"/>
    </source>
</evidence>
<gene>
    <name evidence="1" type="ORF">EVAR_70436_1</name>
</gene>
<reference evidence="1 2" key="1">
    <citation type="journal article" date="2019" name="Commun. Biol.">
        <title>The bagworm genome reveals a unique fibroin gene that provides high tensile strength.</title>
        <authorList>
            <person name="Kono N."/>
            <person name="Nakamura H."/>
            <person name="Ohtoshi R."/>
            <person name="Tomita M."/>
            <person name="Numata K."/>
            <person name="Arakawa K."/>
        </authorList>
    </citation>
    <scope>NUCLEOTIDE SEQUENCE [LARGE SCALE GENOMIC DNA]</scope>
</reference>
<keyword evidence="2" id="KW-1185">Reference proteome</keyword>
<dbReference type="OrthoDB" id="10065698at2759"/>